<dbReference type="GO" id="GO:0005886">
    <property type="term" value="C:plasma membrane"/>
    <property type="evidence" value="ECO:0007669"/>
    <property type="project" value="UniProtKB-SubCell"/>
</dbReference>
<dbReference type="SUPFAM" id="SSF47928">
    <property type="entry name" value="N-terminal domain of the delta subunit of the F1F0-ATP synthase"/>
    <property type="match status" value="1"/>
</dbReference>
<keyword evidence="7" id="KW-1003">Cell membrane</keyword>
<dbReference type="OrthoDB" id="9802471at2"/>
<sequence length="178" mass="20147">MSVGIVAARYAKSLIELAKEKNVVEAVFEDMKLFKDTADKNRGLMLALKSPVVRHEKKLAILKAIFHDKVNPVSYSIFEIITRKNRESILDAIADEFIKTYDEYRGIQKATVITTTPLTEDLRKQFNKIVADATGKTVELEEKVDPALIGGYLLRVNDRQIDASLRSRLNELKLQLAN</sequence>
<comment type="similarity">
    <text evidence="7">Belongs to the ATPase delta chain family.</text>
</comment>
<reference evidence="8 9" key="1">
    <citation type="submission" date="2016-10" db="EMBL/GenBank/DDBJ databases">
        <authorList>
            <person name="de Groot N.N."/>
        </authorList>
    </citation>
    <scope>NUCLEOTIDE SEQUENCE [LARGE SCALE GENOMIC DNA]</scope>
    <source>
        <strain evidence="8 9">DSM 19938</strain>
    </source>
</reference>
<dbReference type="InterPro" id="IPR020781">
    <property type="entry name" value="ATPase_OSCP/d_CS"/>
</dbReference>
<dbReference type="Pfam" id="PF00213">
    <property type="entry name" value="OSCP"/>
    <property type="match status" value="1"/>
</dbReference>
<keyword evidence="9" id="KW-1185">Reference proteome</keyword>
<dbReference type="GO" id="GO:0046933">
    <property type="term" value="F:proton-transporting ATP synthase activity, rotational mechanism"/>
    <property type="evidence" value="ECO:0007669"/>
    <property type="project" value="UniProtKB-UniRule"/>
</dbReference>
<keyword evidence="7" id="KW-0139">CF(1)</keyword>
<evidence type="ECO:0000313" key="9">
    <source>
        <dbReference type="Proteomes" id="UP000199532"/>
    </source>
</evidence>
<evidence type="ECO:0000256" key="5">
    <source>
        <dbReference type="ARBA" id="ARBA00023136"/>
    </source>
</evidence>
<dbReference type="PRINTS" id="PR00125">
    <property type="entry name" value="ATPASEDELTA"/>
</dbReference>
<dbReference type="Proteomes" id="UP000199532">
    <property type="component" value="Unassembled WGS sequence"/>
</dbReference>
<dbReference type="Gene3D" id="1.10.520.20">
    <property type="entry name" value="N-terminal domain of the delta subunit of the F1F0-ATP synthase"/>
    <property type="match status" value="1"/>
</dbReference>
<evidence type="ECO:0000313" key="8">
    <source>
        <dbReference type="EMBL" id="SEI77294.1"/>
    </source>
</evidence>
<dbReference type="PANTHER" id="PTHR11910">
    <property type="entry name" value="ATP SYNTHASE DELTA CHAIN"/>
    <property type="match status" value="1"/>
</dbReference>
<proteinExistence type="inferred from homology"/>
<keyword evidence="4 7" id="KW-0406">Ion transport</keyword>
<evidence type="ECO:0000256" key="3">
    <source>
        <dbReference type="ARBA" id="ARBA00022781"/>
    </source>
</evidence>
<dbReference type="GO" id="GO:0045259">
    <property type="term" value="C:proton-transporting ATP synthase complex"/>
    <property type="evidence" value="ECO:0007669"/>
    <property type="project" value="UniProtKB-KW"/>
</dbReference>
<dbReference type="EMBL" id="FNXY01000003">
    <property type="protein sequence ID" value="SEI77294.1"/>
    <property type="molecule type" value="Genomic_DNA"/>
</dbReference>
<evidence type="ECO:0000256" key="6">
    <source>
        <dbReference type="ARBA" id="ARBA00023310"/>
    </source>
</evidence>
<keyword evidence="2 7" id="KW-0813">Transport</keyword>
<evidence type="ECO:0000256" key="1">
    <source>
        <dbReference type="ARBA" id="ARBA00004370"/>
    </source>
</evidence>
<dbReference type="AlphaFoldDB" id="A0A1H6TGK3"/>
<name>A0A1H6TGK3_9BACT</name>
<comment type="subcellular location">
    <subcellularLocation>
        <location evidence="7">Cell membrane</location>
        <topology evidence="7">Peripheral membrane protein</topology>
    </subcellularLocation>
    <subcellularLocation>
        <location evidence="1">Membrane</location>
    </subcellularLocation>
</comment>
<keyword evidence="5 7" id="KW-0472">Membrane</keyword>
<dbReference type="HAMAP" id="MF_01416">
    <property type="entry name" value="ATP_synth_delta_bact"/>
    <property type="match status" value="1"/>
</dbReference>
<evidence type="ECO:0000256" key="7">
    <source>
        <dbReference type="HAMAP-Rule" id="MF_01416"/>
    </source>
</evidence>
<evidence type="ECO:0000256" key="2">
    <source>
        <dbReference type="ARBA" id="ARBA00022448"/>
    </source>
</evidence>
<organism evidence="8 9">
    <name type="scientific">Dyadobacter koreensis</name>
    <dbReference type="NCBI Taxonomy" id="408657"/>
    <lineage>
        <taxon>Bacteria</taxon>
        <taxon>Pseudomonadati</taxon>
        <taxon>Bacteroidota</taxon>
        <taxon>Cytophagia</taxon>
        <taxon>Cytophagales</taxon>
        <taxon>Spirosomataceae</taxon>
        <taxon>Dyadobacter</taxon>
    </lineage>
</organism>
<dbReference type="InterPro" id="IPR000711">
    <property type="entry name" value="ATPase_OSCP/dsu"/>
</dbReference>
<evidence type="ECO:0000256" key="4">
    <source>
        <dbReference type="ARBA" id="ARBA00023065"/>
    </source>
</evidence>
<dbReference type="NCBIfam" id="TIGR01145">
    <property type="entry name" value="ATP_synt_delta"/>
    <property type="match status" value="1"/>
</dbReference>
<keyword evidence="3 7" id="KW-0375">Hydrogen ion transport</keyword>
<comment type="function">
    <text evidence="7">This protein is part of the stalk that links CF(0) to CF(1). It either transmits conformational changes from CF(0) to CF(1) or is implicated in proton conduction.</text>
</comment>
<dbReference type="RefSeq" id="WP_090335139.1">
    <property type="nucleotide sequence ID" value="NZ_FNXY01000003.1"/>
</dbReference>
<accession>A0A1H6TGK3</accession>
<dbReference type="STRING" id="408657.SAMN04487995_2134"/>
<protein>
    <recommendedName>
        <fullName evidence="7">ATP synthase subunit delta</fullName>
    </recommendedName>
    <alternativeName>
        <fullName evidence="7">ATP synthase F(1) sector subunit delta</fullName>
    </alternativeName>
    <alternativeName>
        <fullName evidence="7">F-type ATPase subunit delta</fullName>
        <shortName evidence="7">F-ATPase subunit delta</shortName>
    </alternativeName>
</protein>
<keyword evidence="6 7" id="KW-0066">ATP synthesis</keyword>
<dbReference type="InterPro" id="IPR026015">
    <property type="entry name" value="ATP_synth_OSCP/delta_N_sf"/>
</dbReference>
<comment type="function">
    <text evidence="7">F(1)F(0) ATP synthase produces ATP from ADP in the presence of a proton or sodium gradient. F-type ATPases consist of two structural domains, F(1) containing the extramembraneous catalytic core and F(0) containing the membrane proton channel, linked together by a central stalk and a peripheral stalk. During catalysis, ATP synthesis in the catalytic domain of F(1) is coupled via a rotary mechanism of the central stalk subunits to proton translocation.</text>
</comment>
<dbReference type="PROSITE" id="PS00389">
    <property type="entry name" value="ATPASE_DELTA"/>
    <property type="match status" value="1"/>
</dbReference>
<gene>
    <name evidence="7" type="primary">atpH</name>
    <name evidence="8" type="ORF">SAMN04487995_2134</name>
</gene>